<dbReference type="SUPFAM" id="SSF46689">
    <property type="entry name" value="Homeodomain-like"/>
    <property type="match status" value="2"/>
</dbReference>
<dbReference type="OrthoDB" id="2143914at2759"/>
<feature type="domain" description="Myb-like" evidence="1">
    <location>
        <begin position="205"/>
        <end position="256"/>
    </location>
</feature>
<evidence type="ECO:0000313" key="3">
    <source>
        <dbReference type="EMBL" id="CAG8520227.1"/>
    </source>
</evidence>
<dbReference type="Proteomes" id="UP000789739">
    <property type="component" value="Unassembled WGS sequence"/>
</dbReference>
<dbReference type="EMBL" id="CAJVPI010000329">
    <property type="protein sequence ID" value="CAG8520227.1"/>
    <property type="molecule type" value="Genomic_DNA"/>
</dbReference>
<feature type="domain" description="HTH myb-type" evidence="2">
    <location>
        <begin position="256"/>
        <end position="311"/>
    </location>
</feature>
<proteinExistence type="predicted"/>
<evidence type="ECO:0000313" key="4">
    <source>
        <dbReference type="Proteomes" id="UP000789739"/>
    </source>
</evidence>
<comment type="caution">
    <text evidence="3">The sequence shown here is derived from an EMBL/GenBank/DDBJ whole genome shotgun (WGS) entry which is preliminary data.</text>
</comment>
<dbReference type="InterPro" id="IPR009057">
    <property type="entry name" value="Homeodomain-like_sf"/>
</dbReference>
<dbReference type="Pfam" id="PF00249">
    <property type="entry name" value="Myb_DNA-binding"/>
    <property type="match status" value="1"/>
</dbReference>
<feature type="domain" description="Myb-like" evidence="1">
    <location>
        <begin position="266"/>
        <end position="307"/>
    </location>
</feature>
<feature type="domain" description="Myb-like" evidence="1">
    <location>
        <begin position="11"/>
        <end position="62"/>
    </location>
</feature>
<dbReference type="Pfam" id="PF13921">
    <property type="entry name" value="Myb_DNA-bind_6"/>
    <property type="match status" value="1"/>
</dbReference>
<dbReference type="PANTHER" id="PTHR45614">
    <property type="entry name" value="MYB PROTEIN-RELATED"/>
    <property type="match status" value="1"/>
</dbReference>
<organism evidence="3 4">
    <name type="scientific">Paraglomus brasilianum</name>
    <dbReference type="NCBI Taxonomy" id="144538"/>
    <lineage>
        <taxon>Eukaryota</taxon>
        <taxon>Fungi</taxon>
        <taxon>Fungi incertae sedis</taxon>
        <taxon>Mucoromycota</taxon>
        <taxon>Glomeromycotina</taxon>
        <taxon>Glomeromycetes</taxon>
        <taxon>Paraglomerales</taxon>
        <taxon>Paraglomeraceae</taxon>
        <taxon>Paraglomus</taxon>
    </lineage>
</organism>
<dbReference type="InterPro" id="IPR017930">
    <property type="entry name" value="Myb_dom"/>
</dbReference>
<dbReference type="InterPro" id="IPR050560">
    <property type="entry name" value="MYB_TF"/>
</dbReference>
<dbReference type="PROSITE" id="PS50090">
    <property type="entry name" value="MYB_LIKE"/>
    <property type="match status" value="4"/>
</dbReference>
<dbReference type="GO" id="GO:0005634">
    <property type="term" value="C:nucleus"/>
    <property type="evidence" value="ECO:0007669"/>
    <property type="project" value="TreeGrafter"/>
</dbReference>
<dbReference type="GO" id="GO:0000978">
    <property type="term" value="F:RNA polymerase II cis-regulatory region sequence-specific DNA binding"/>
    <property type="evidence" value="ECO:0007669"/>
    <property type="project" value="TreeGrafter"/>
</dbReference>
<dbReference type="AlphaFoldDB" id="A0A9N9A5B0"/>
<name>A0A9N9A5B0_9GLOM</name>
<keyword evidence="4" id="KW-1185">Reference proteome</keyword>
<dbReference type="Gene3D" id="1.10.10.60">
    <property type="entry name" value="Homeodomain-like"/>
    <property type="match status" value="4"/>
</dbReference>
<feature type="domain" description="HTH myb-type" evidence="2">
    <location>
        <begin position="205"/>
        <end position="255"/>
    </location>
</feature>
<dbReference type="PROSITE" id="PS51294">
    <property type="entry name" value="HTH_MYB"/>
    <property type="match status" value="3"/>
</dbReference>
<evidence type="ECO:0000259" key="1">
    <source>
        <dbReference type="PROSITE" id="PS50090"/>
    </source>
</evidence>
<sequence length="340" mass="39663">MTSKLIVYHPKSGLKQGHWTPEEDEILLHIVKKFGPHNWEKNSIYHPTRNGKHMRARWLCHLREGVNKSPFTEEEVTIVYYMHDIEKKGWAEIAKRLGNGRTPSSCQNVYYKIVAKNLENYQKSASRRLSDKEKMAIDSLLTVKHMAENKMDIKEKNSTGEMGLSSLQIEDVEQMKTEDCDNFYADRYPTIVYNNDCKLEKYPLKSELKQGHWTSKEDKMLSDIVERFGPHNWEKNSIYHPTRNGRQMRERWLSHSQGVNKNPFTEEEVAIVYYMRCIEQKGWADIAKRLGNGRTPNSCKNVYHNVVAKNLRSCPKSASKYETIYHAITTVPSAKKKSFS</sequence>
<protein>
    <submittedName>
        <fullName evidence="3">10898_t:CDS:1</fullName>
    </submittedName>
</protein>
<reference evidence="3" key="1">
    <citation type="submission" date="2021-06" db="EMBL/GenBank/DDBJ databases">
        <authorList>
            <person name="Kallberg Y."/>
            <person name="Tangrot J."/>
            <person name="Rosling A."/>
        </authorList>
    </citation>
    <scope>NUCLEOTIDE SEQUENCE</scope>
    <source>
        <strain evidence="3">BR232B</strain>
    </source>
</reference>
<dbReference type="SMART" id="SM00717">
    <property type="entry name" value="SANT"/>
    <property type="match status" value="4"/>
</dbReference>
<accession>A0A9N9A5B0</accession>
<feature type="domain" description="HTH myb-type" evidence="2">
    <location>
        <begin position="11"/>
        <end position="66"/>
    </location>
</feature>
<dbReference type="InterPro" id="IPR001005">
    <property type="entry name" value="SANT/Myb"/>
</dbReference>
<evidence type="ECO:0000259" key="2">
    <source>
        <dbReference type="PROSITE" id="PS51294"/>
    </source>
</evidence>
<feature type="domain" description="Myb-like" evidence="1">
    <location>
        <begin position="63"/>
        <end position="114"/>
    </location>
</feature>
<gene>
    <name evidence="3" type="ORF">PBRASI_LOCUS3585</name>
</gene>
<dbReference type="CDD" id="cd00167">
    <property type="entry name" value="SANT"/>
    <property type="match status" value="4"/>
</dbReference>
<dbReference type="GO" id="GO:0000981">
    <property type="term" value="F:DNA-binding transcription factor activity, RNA polymerase II-specific"/>
    <property type="evidence" value="ECO:0007669"/>
    <property type="project" value="TreeGrafter"/>
</dbReference>